<dbReference type="Proteomes" id="UP000031563">
    <property type="component" value="Unassembled WGS sequence"/>
</dbReference>
<evidence type="ECO:0000259" key="1">
    <source>
        <dbReference type="PROSITE" id="PS51677"/>
    </source>
</evidence>
<evidence type="ECO:0000313" key="2">
    <source>
        <dbReference type="EMBL" id="KKB35246.1"/>
    </source>
</evidence>
<feature type="domain" description="NodB homology" evidence="1">
    <location>
        <begin position="98"/>
        <end position="282"/>
    </location>
</feature>
<reference evidence="2" key="1">
    <citation type="submission" date="2015-02" db="EMBL/GenBank/DDBJ databases">
        <title>Genome Assembly of Bacillaceae bacterium MTCC 8252.</title>
        <authorList>
            <person name="Verma A."/>
            <person name="Khatri I."/>
            <person name="Mual P."/>
            <person name="Subramanian S."/>
            <person name="Krishnamurthi S."/>
        </authorList>
    </citation>
    <scope>NUCLEOTIDE SEQUENCE [LARGE SCALE GENOMIC DNA]</scope>
    <source>
        <strain evidence="2">MTCC 8252</strain>
    </source>
</reference>
<dbReference type="Gene3D" id="3.20.20.370">
    <property type="entry name" value="Glycoside hydrolase/deacetylase"/>
    <property type="match status" value="1"/>
</dbReference>
<dbReference type="InterPro" id="IPR050248">
    <property type="entry name" value="Polysacc_deacetylase_ArnD"/>
</dbReference>
<name>A0A0F5HPK3_BACTR</name>
<dbReference type="InterPro" id="IPR011330">
    <property type="entry name" value="Glyco_hydro/deAcase_b/a-brl"/>
</dbReference>
<dbReference type="PANTHER" id="PTHR10587:SF125">
    <property type="entry name" value="POLYSACCHARIDE DEACETYLASE YHEN-RELATED"/>
    <property type="match status" value="1"/>
</dbReference>
<dbReference type="PANTHER" id="PTHR10587">
    <property type="entry name" value="GLYCOSYL TRANSFERASE-RELATED"/>
    <property type="match status" value="1"/>
</dbReference>
<dbReference type="RefSeq" id="WP_232506327.1">
    <property type="nucleotide sequence ID" value="NZ_JWIR02000074.1"/>
</dbReference>
<dbReference type="EMBL" id="JWIR02000074">
    <property type="protein sequence ID" value="KKB35246.1"/>
    <property type="molecule type" value="Genomic_DNA"/>
</dbReference>
<organism evidence="2 3">
    <name type="scientific">Bacillus thermotolerans</name>
    <name type="common">Quasibacillus thermotolerans</name>
    <dbReference type="NCBI Taxonomy" id="1221996"/>
    <lineage>
        <taxon>Bacteria</taxon>
        <taxon>Bacillati</taxon>
        <taxon>Bacillota</taxon>
        <taxon>Bacilli</taxon>
        <taxon>Bacillales</taxon>
        <taxon>Bacillaceae</taxon>
        <taxon>Bacillus</taxon>
    </lineage>
</organism>
<dbReference type="AlphaFoldDB" id="A0A0F5HPK3"/>
<keyword evidence="3" id="KW-1185">Reference proteome</keyword>
<sequence length="312" mass="35495">MRRRKRLNTRGKIAVSILLTIMIVLLSGLAGHDEKKAINEGDFNIENSLDVLSFSSEPVAAFADSTLSQSIIEKESEEREAAREKEVARQNKIDQEEHAIYLTFDDGPTNVSDQLLDLLDEYEMKATFFMVGPRIEEYPEVVNRMHEEGFGLALHSMTHDAGKLYSSPSAPSEEMIENQKVLEDVTGVRSDLIRLPYGSIPYLTEDMRYILDQNDFIVWDWNVDSLDWELRDERYVQHTIEKIEKKEQEGKTPVVLLHDKPETIKYLPDLLSYIKKEGYKTKVLTSDLPPLTFSCDGRCYPASGVAAGGEVD</sequence>
<dbReference type="SUPFAM" id="SSF88713">
    <property type="entry name" value="Glycoside hydrolase/deacetylase"/>
    <property type="match status" value="1"/>
</dbReference>
<dbReference type="Pfam" id="PF01522">
    <property type="entry name" value="Polysacc_deac_1"/>
    <property type="match status" value="1"/>
</dbReference>
<dbReference type="GO" id="GO:0005975">
    <property type="term" value="P:carbohydrate metabolic process"/>
    <property type="evidence" value="ECO:0007669"/>
    <property type="project" value="InterPro"/>
</dbReference>
<dbReference type="GO" id="GO:0016810">
    <property type="term" value="F:hydrolase activity, acting on carbon-nitrogen (but not peptide) bonds"/>
    <property type="evidence" value="ECO:0007669"/>
    <property type="project" value="InterPro"/>
</dbReference>
<gene>
    <name evidence="2" type="ORF">QY95_03535</name>
</gene>
<accession>A0A0F5HL19</accession>
<proteinExistence type="predicted"/>
<comment type="caution">
    <text evidence="2">The sequence shown here is derived from an EMBL/GenBank/DDBJ whole genome shotgun (WGS) entry which is preliminary data.</text>
</comment>
<dbReference type="InterPro" id="IPR002509">
    <property type="entry name" value="NODB_dom"/>
</dbReference>
<evidence type="ECO:0000313" key="3">
    <source>
        <dbReference type="Proteomes" id="UP000031563"/>
    </source>
</evidence>
<dbReference type="CDD" id="cd10944">
    <property type="entry name" value="CE4_SmPgdA_like"/>
    <property type="match status" value="1"/>
</dbReference>
<dbReference type="STRING" id="1221996.QY95_03535"/>
<dbReference type="PROSITE" id="PS51677">
    <property type="entry name" value="NODB"/>
    <property type="match status" value="1"/>
</dbReference>
<protein>
    <submittedName>
        <fullName evidence="2">Peptidoglycan N-acetylglucosamine deacetylase</fullName>
    </submittedName>
</protein>
<accession>A0A0F5HPK3</accession>